<proteinExistence type="predicted"/>
<dbReference type="Gramene" id="mRNA:HanXRQr2_Chr16g0773921">
    <property type="protein sequence ID" value="CDS:HanXRQr2_Chr16g0773921.1"/>
    <property type="gene ID" value="HanXRQr2_Chr16g0773921"/>
</dbReference>
<dbReference type="AlphaFoldDB" id="A0A9K3DVL1"/>
<comment type="caution">
    <text evidence="1">The sequence shown here is derived from an EMBL/GenBank/DDBJ whole genome shotgun (WGS) entry which is preliminary data.</text>
</comment>
<keyword evidence="2" id="KW-1185">Reference proteome</keyword>
<name>A0A9K3DVL1_HELAN</name>
<evidence type="ECO:0000313" key="2">
    <source>
        <dbReference type="Proteomes" id="UP000215914"/>
    </source>
</evidence>
<dbReference type="Proteomes" id="UP000215914">
    <property type="component" value="Unassembled WGS sequence"/>
</dbReference>
<reference evidence="1" key="2">
    <citation type="submission" date="2020-06" db="EMBL/GenBank/DDBJ databases">
        <title>Helianthus annuus Genome sequencing and assembly Release 2.</title>
        <authorList>
            <person name="Gouzy J."/>
            <person name="Langlade N."/>
            <person name="Munos S."/>
        </authorList>
    </citation>
    <scope>NUCLEOTIDE SEQUENCE</scope>
    <source>
        <tissue evidence="1">Leaves</tissue>
    </source>
</reference>
<sequence>MLRTNINKLPAERFTNCSVNVQFVYSPTINYLTVYYTIGTPCQHMQPGNTPCRSSFSKHFTKMKPSG</sequence>
<gene>
    <name evidence="1" type="ORF">HanXRQr2_Chr16g0773921</name>
</gene>
<dbReference type="EMBL" id="MNCJ02000331">
    <property type="protein sequence ID" value="KAF5762194.1"/>
    <property type="molecule type" value="Genomic_DNA"/>
</dbReference>
<protein>
    <submittedName>
        <fullName evidence="1">Uncharacterized protein</fullName>
    </submittedName>
</protein>
<reference evidence="1" key="1">
    <citation type="journal article" date="2017" name="Nature">
        <title>The sunflower genome provides insights into oil metabolism, flowering and Asterid evolution.</title>
        <authorList>
            <person name="Badouin H."/>
            <person name="Gouzy J."/>
            <person name="Grassa C.J."/>
            <person name="Murat F."/>
            <person name="Staton S.E."/>
            <person name="Cottret L."/>
            <person name="Lelandais-Briere C."/>
            <person name="Owens G.L."/>
            <person name="Carrere S."/>
            <person name="Mayjonade B."/>
            <person name="Legrand L."/>
            <person name="Gill N."/>
            <person name="Kane N.C."/>
            <person name="Bowers J.E."/>
            <person name="Hubner S."/>
            <person name="Bellec A."/>
            <person name="Berard A."/>
            <person name="Berges H."/>
            <person name="Blanchet N."/>
            <person name="Boniface M.C."/>
            <person name="Brunel D."/>
            <person name="Catrice O."/>
            <person name="Chaidir N."/>
            <person name="Claudel C."/>
            <person name="Donnadieu C."/>
            <person name="Faraut T."/>
            <person name="Fievet G."/>
            <person name="Helmstetter N."/>
            <person name="King M."/>
            <person name="Knapp S.J."/>
            <person name="Lai Z."/>
            <person name="Le Paslier M.C."/>
            <person name="Lippi Y."/>
            <person name="Lorenzon L."/>
            <person name="Mandel J.R."/>
            <person name="Marage G."/>
            <person name="Marchand G."/>
            <person name="Marquand E."/>
            <person name="Bret-Mestries E."/>
            <person name="Morien E."/>
            <person name="Nambeesan S."/>
            <person name="Nguyen T."/>
            <person name="Pegot-Espagnet P."/>
            <person name="Pouilly N."/>
            <person name="Raftis F."/>
            <person name="Sallet E."/>
            <person name="Schiex T."/>
            <person name="Thomas J."/>
            <person name="Vandecasteele C."/>
            <person name="Vares D."/>
            <person name="Vear F."/>
            <person name="Vautrin S."/>
            <person name="Crespi M."/>
            <person name="Mangin B."/>
            <person name="Burke J.M."/>
            <person name="Salse J."/>
            <person name="Munos S."/>
            <person name="Vincourt P."/>
            <person name="Rieseberg L.H."/>
            <person name="Langlade N.B."/>
        </authorList>
    </citation>
    <scope>NUCLEOTIDE SEQUENCE</scope>
    <source>
        <tissue evidence="1">Leaves</tissue>
    </source>
</reference>
<evidence type="ECO:0000313" key="1">
    <source>
        <dbReference type="EMBL" id="KAF5762194.1"/>
    </source>
</evidence>
<accession>A0A9K3DVL1</accession>
<organism evidence="1 2">
    <name type="scientific">Helianthus annuus</name>
    <name type="common">Common sunflower</name>
    <dbReference type="NCBI Taxonomy" id="4232"/>
    <lineage>
        <taxon>Eukaryota</taxon>
        <taxon>Viridiplantae</taxon>
        <taxon>Streptophyta</taxon>
        <taxon>Embryophyta</taxon>
        <taxon>Tracheophyta</taxon>
        <taxon>Spermatophyta</taxon>
        <taxon>Magnoliopsida</taxon>
        <taxon>eudicotyledons</taxon>
        <taxon>Gunneridae</taxon>
        <taxon>Pentapetalae</taxon>
        <taxon>asterids</taxon>
        <taxon>campanulids</taxon>
        <taxon>Asterales</taxon>
        <taxon>Asteraceae</taxon>
        <taxon>Asteroideae</taxon>
        <taxon>Heliantheae alliance</taxon>
        <taxon>Heliantheae</taxon>
        <taxon>Helianthus</taxon>
    </lineage>
</organism>